<name>A0AAD9PXZ4_ACRCE</name>
<sequence length="84" mass="9948">MAIDIRPYGRLPVLAIWCFWGTCFYSFLTYQMYGERGRRNRKKIGVFLGLAPPEVTPEEEEWKAILDKTTYSNMDSNKQHIKDR</sequence>
<dbReference type="AlphaFoldDB" id="A0AAD9PXZ4"/>
<keyword evidence="1" id="KW-0472">Membrane</keyword>
<evidence type="ECO:0000256" key="1">
    <source>
        <dbReference type="SAM" id="Phobius"/>
    </source>
</evidence>
<keyword evidence="3" id="KW-1185">Reference proteome</keyword>
<protein>
    <submittedName>
        <fullName evidence="2">Uncharacterized protein</fullName>
    </submittedName>
</protein>
<evidence type="ECO:0000313" key="2">
    <source>
        <dbReference type="EMBL" id="KAK2551212.1"/>
    </source>
</evidence>
<keyword evidence="1" id="KW-0812">Transmembrane</keyword>
<dbReference type="EMBL" id="JARQWQ010000100">
    <property type="protein sequence ID" value="KAK2551212.1"/>
    <property type="molecule type" value="Genomic_DNA"/>
</dbReference>
<evidence type="ECO:0000313" key="3">
    <source>
        <dbReference type="Proteomes" id="UP001249851"/>
    </source>
</evidence>
<gene>
    <name evidence="2" type="ORF">P5673_027976</name>
</gene>
<reference evidence="2" key="1">
    <citation type="journal article" date="2023" name="G3 (Bethesda)">
        <title>Whole genome assembly and annotation of the endangered Caribbean coral Acropora cervicornis.</title>
        <authorList>
            <person name="Selwyn J.D."/>
            <person name="Vollmer S.V."/>
        </authorList>
    </citation>
    <scope>NUCLEOTIDE SEQUENCE</scope>
    <source>
        <strain evidence="2">K2</strain>
    </source>
</reference>
<comment type="caution">
    <text evidence="2">The sequence shown here is derived from an EMBL/GenBank/DDBJ whole genome shotgun (WGS) entry which is preliminary data.</text>
</comment>
<proteinExistence type="predicted"/>
<organism evidence="2 3">
    <name type="scientific">Acropora cervicornis</name>
    <name type="common">Staghorn coral</name>
    <dbReference type="NCBI Taxonomy" id="6130"/>
    <lineage>
        <taxon>Eukaryota</taxon>
        <taxon>Metazoa</taxon>
        <taxon>Cnidaria</taxon>
        <taxon>Anthozoa</taxon>
        <taxon>Hexacorallia</taxon>
        <taxon>Scleractinia</taxon>
        <taxon>Astrocoeniina</taxon>
        <taxon>Acroporidae</taxon>
        <taxon>Acropora</taxon>
    </lineage>
</organism>
<keyword evidence="1" id="KW-1133">Transmembrane helix</keyword>
<feature type="transmembrane region" description="Helical" evidence="1">
    <location>
        <begin position="14"/>
        <end position="33"/>
    </location>
</feature>
<reference evidence="2" key="2">
    <citation type="journal article" date="2023" name="Science">
        <title>Genomic signatures of disease resistance in endangered staghorn corals.</title>
        <authorList>
            <person name="Vollmer S.V."/>
            <person name="Selwyn J.D."/>
            <person name="Despard B.A."/>
            <person name="Roesel C.L."/>
        </authorList>
    </citation>
    <scope>NUCLEOTIDE SEQUENCE</scope>
    <source>
        <strain evidence="2">K2</strain>
    </source>
</reference>
<accession>A0AAD9PXZ4</accession>
<dbReference type="Proteomes" id="UP001249851">
    <property type="component" value="Unassembled WGS sequence"/>
</dbReference>